<feature type="transmembrane region" description="Helical" evidence="1">
    <location>
        <begin position="185"/>
        <end position="214"/>
    </location>
</feature>
<proteinExistence type="predicted"/>
<dbReference type="AlphaFoldDB" id="A0A316FZN6"/>
<comment type="caution">
    <text evidence="2">The sequence shown here is derived from an EMBL/GenBank/DDBJ whole genome shotgun (WGS) entry which is preliminary data.</text>
</comment>
<gene>
    <name evidence="2" type="ORF">C8D97_104218</name>
</gene>
<sequence length="326" mass="37398">MRQQEFEQQYQSQWAAFAEKLSLLERRKQRHQLPDDDRNDFPQDYRAICHSLAIAKERQYSPQLIEHLETLVLRGHQILYTRRTQLLHQIVAFIANGFSYRLQQHLKLFWTTHAIFYGPAIILFILTLLNPDMVYSIMPPDQVNQLEAMYDPEQKSIGRLRESDTDFLMFGHYIKNNIGIGFRTFATGILFTLGSLFFLIFNGVYFGAVSAHIVAIKYQSTFFSFVIGHGSFELTAILISGMAGILLGWSLIAPGNISRLDALKLASKKAIELMYGAILFLVIAAFIEAFWSSSSNLTNTTKYIVGGSLWFLVYLYLLWPRKAVQS</sequence>
<keyword evidence="3" id="KW-1185">Reference proteome</keyword>
<dbReference type="PANTHER" id="PTHR35337">
    <property type="entry name" value="SLR1478 PROTEIN"/>
    <property type="match status" value="1"/>
</dbReference>
<feature type="transmembrane region" description="Helical" evidence="1">
    <location>
        <begin position="108"/>
        <end position="129"/>
    </location>
</feature>
<dbReference type="RefSeq" id="WP_109762971.1">
    <property type="nucleotide sequence ID" value="NZ_QGGU01000004.1"/>
</dbReference>
<feature type="transmembrane region" description="Helical" evidence="1">
    <location>
        <begin position="273"/>
        <end position="291"/>
    </location>
</feature>
<dbReference type="EMBL" id="QGGU01000004">
    <property type="protein sequence ID" value="PWK53000.1"/>
    <property type="molecule type" value="Genomic_DNA"/>
</dbReference>
<feature type="transmembrane region" description="Helical" evidence="1">
    <location>
        <begin position="234"/>
        <end position="252"/>
    </location>
</feature>
<name>A0A316FZN6_9GAMM</name>
<protein>
    <submittedName>
        <fullName evidence="2">Putative membrane protein SpoIIM required for sporulation</fullName>
    </submittedName>
</protein>
<keyword evidence="1" id="KW-0472">Membrane</keyword>
<keyword evidence="1" id="KW-1133">Transmembrane helix</keyword>
<dbReference type="Pfam" id="PF01944">
    <property type="entry name" value="SpoIIM"/>
    <property type="match status" value="1"/>
</dbReference>
<evidence type="ECO:0000313" key="3">
    <source>
        <dbReference type="Proteomes" id="UP000245790"/>
    </source>
</evidence>
<dbReference type="InterPro" id="IPR002798">
    <property type="entry name" value="SpoIIM-like"/>
</dbReference>
<keyword evidence="1" id="KW-0812">Transmembrane</keyword>
<dbReference type="Proteomes" id="UP000245790">
    <property type="component" value="Unassembled WGS sequence"/>
</dbReference>
<dbReference type="PANTHER" id="PTHR35337:SF1">
    <property type="entry name" value="SLR1478 PROTEIN"/>
    <property type="match status" value="1"/>
</dbReference>
<feature type="transmembrane region" description="Helical" evidence="1">
    <location>
        <begin position="303"/>
        <end position="319"/>
    </location>
</feature>
<organism evidence="2 3">
    <name type="scientific">Pleionea mediterranea</name>
    <dbReference type="NCBI Taxonomy" id="523701"/>
    <lineage>
        <taxon>Bacteria</taxon>
        <taxon>Pseudomonadati</taxon>
        <taxon>Pseudomonadota</taxon>
        <taxon>Gammaproteobacteria</taxon>
        <taxon>Oceanospirillales</taxon>
        <taxon>Pleioneaceae</taxon>
        <taxon>Pleionea</taxon>
    </lineage>
</organism>
<reference evidence="2 3" key="1">
    <citation type="submission" date="2018-05" db="EMBL/GenBank/DDBJ databases">
        <title>Genomic Encyclopedia of Type Strains, Phase IV (KMG-IV): sequencing the most valuable type-strain genomes for metagenomic binning, comparative biology and taxonomic classification.</title>
        <authorList>
            <person name="Goeker M."/>
        </authorList>
    </citation>
    <scope>NUCLEOTIDE SEQUENCE [LARGE SCALE GENOMIC DNA]</scope>
    <source>
        <strain evidence="2 3">DSM 25350</strain>
    </source>
</reference>
<evidence type="ECO:0000313" key="2">
    <source>
        <dbReference type="EMBL" id="PWK53000.1"/>
    </source>
</evidence>
<evidence type="ECO:0000256" key="1">
    <source>
        <dbReference type="SAM" id="Phobius"/>
    </source>
</evidence>
<accession>A0A316FZN6</accession>
<dbReference type="OrthoDB" id="9792847at2"/>